<feature type="binding site" evidence="10">
    <location>
        <position position="199"/>
    </location>
    <ligand>
        <name>UDP-N-acetyl-alpha-D-glucosamine</name>
        <dbReference type="ChEBI" id="CHEBI:57705"/>
    </ligand>
</feature>
<evidence type="ECO:0000256" key="3">
    <source>
        <dbReference type="ARBA" id="ARBA00022676"/>
    </source>
</evidence>
<keyword evidence="3 10" id="KW-0328">Glycosyltransferase</keyword>
<keyword evidence="7 10" id="KW-0472">Membrane</keyword>
<evidence type="ECO:0000256" key="2">
    <source>
        <dbReference type="ARBA" id="ARBA00022618"/>
    </source>
</evidence>
<dbReference type="InterPro" id="IPR004276">
    <property type="entry name" value="GlycoTrans_28_N"/>
</dbReference>
<dbReference type="InterPro" id="IPR007235">
    <property type="entry name" value="Glyco_trans_28_C"/>
</dbReference>
<dbReference type="Pfam" id="PF04101">
    <property type="entry name" value="Glyco_tran_28_C"/>
    <property type="match status" value="1"/>
</dbReference>
<evidence type="ECO:0000256" key="9">
    <source>
        <dbReference type="ARBA" id="ARBA00023316"/>
    </source>
</evidence>
<gene>
    <name evidence="10 13" type="primary">murG</name>
    <name evidence="13" type="ORF">P8192_08765</name>
</gene>
<evidence type="ECO:0000256" key="4">
    <source>
        <dbReference type="ARBA" id="ARBA00022679"/>
    </source>
</evidence>
<evidence type="ECO:0000256" key="10">
    <source>
        <dbReference type="HAMAP-Rule" id="MF_00033"/>
    </source>
</evidence>
<protein>
    <recommendedName>
        <fullName evidence="10">UDP-N-acetylglucosamine--N-acetylmuramyl-(pentapeptide) pyrophosphoryl-undecaprenol N-acetylglucosamine transferase</fullName>
        <ecNumber evidence="10">2.4.1.227</ecNumber>
    </recommendedName>
    <alternativeName>
        <fullName evidence="10">Undecaprenyl-PP-MurNAc-pentapeptide-UDPGlcNAc GlcNAc transferase</fullName>
    </alternativeName>
</protein>
<feature type="binding site" evidence="10">
    <location>
        <position position="295"/>
    </location>
    <ligand>
        <name>UDP-N-acetyl-alpha-D-glucosamine</name>
        <dbReference type="ChEBI" id="CHEBI:57705"/>
    </ligand>
</feature>
<feature type="binding site" evidence="10">
    <location>
        <position position="164"/>
    </location>
    <ligand>
        <name>UDP-N-acetyl-alpha-D-glucosamine</name>
        <dbReference type="ChEBI" id="CHEBI:57705"/>
    </ligand>
</feature>
<dbReference type="EMBL" id="CP121252">
    <property type="protein sequence ID" value="WFP15503.1"/>
    <property type="molecule type" value="Genomic_DNA"/>
</dbReference>
<evidence type="ECO:0000256" key="1">
    <source>
        <dbReference type="ARBA" id="ARBA00022475"/>
    </source>
</evidence>
<comment type="pathway">
    <text evidence="10">Cell wall biogenesis; peptidoglycan biosynthesis.</text>
</comment>
<keyword evidence="5 10" id="KW-0133">Cell shape</keyword>
<evidence type="ECO:0000259" key="12">
    <source>
        <dbReference type="Pfam" id="PF04101"/>
    </source>
</evidence>
<dbReference type="Gene3D" id="3.40.50.2000">
    <property type="entry name" value="Glycogen Phosphorylase B"/>
    <property type="match status" value="2"/>
</dbReference>
<feature type="domain" description="Glycosyltransferase family 28 N-terminal" evidence="11">
    <location>
        <begin position="7"/>
        <end position="145"/>
    </location>
</feature>
<dbReference type="RefSeq" id="WP_278156290.1">
    <property type="nucleotide sequence ID" value="NZ_CP121252.1"/>
</dbReference>
<proteinExistence type="inferred from homology"/>
<comment type="caution">
    <text evidence="10">Lacks conserved residue(s) required for the propagation of feature annotation.</text>
</comment>
<evidence type="ECO:0000256" key="8">
    <source>
        <dbReference type="ARBA" id="ARBA00023306"/>
    </source>
</evidence>
<keyword evidence="4 10" id="KW-0808">Transferase</keyword>
<dbReference type="HAMAP" id="MF_00033">
    <property type="entry name" value="MurG"/>
    <property type="match status" value="1"/>
</dbReference>
<dbReference type="GO" id="GO:0016757">
    <property type="term" value="F:glycosyltransferase activity"/>
    <property type="evidence" value="ECO:0007669"/>
    <property type="project" value="UniProtKB-KW"/>
</dbReference>
<evidence type="ECO:0000259" key="11">
    <source>
        <dbReference type="Pfam" id="PF03033"/>
    </source>
</evidence>
<dbReference type="NCBIfam" id="TIGR01133">
    <property type="entry name" value="murG"/>
    <property type="match status" value="1"/>
</dbReference>
<name>A0ABY8H2Z3_9MICC</name>
<dbReference type="Proteomes" id="UP001219037">
    <property type="component" value="Chromosome"/>
</dbReference>
<feature type="binding site" evidence="10">
    <location>
        <begin position="14"/>
        <end position="16"/>
    </location>
    <ligand>
        <name>UDP-N-acetyl-alpha-D-glucosamine</name>
        <dbReference type="ChEBI" id="CHEBI:57705"/>
    </ligand>
</feature>
<evidence type="ECO:0000256" key="5">
    <source>
        <dbReference type="ARBA" id="ARBA00022960"/>
    </source>
</evidence>
<keyword evidence="2 10" id="KW-0132">Cell division</keyword>
<sequence>MMTTLHVVMAGGGTAGHISPMIAMARALERAGDVEITMVGTASGMETDLVPAAGYPLVTIDRVPMPRRPNLDLARLPWRLRTAIRQAQDILRAANADVVVGVGGYVSTPVYLAARRMGIPVVVHEANVRAGLANRIGARRAAAVGTAFARTRLPGAQHVGMPMRTQISQLDRSPAARAEARSALGLDPERTTLVVTGGSSGALTVNRAITGALSELLEHAQILHLTGRGKTVLNDDGEPLTAPGYHQREYVDGLEQVYAAADLVIARAGAGTVCEIAAAGLASILVPLPIGNGEQAHNAQDLVQAGAAIMVDDAVFTASWVRDHLPAVLGDPARVDKMAQAAHALGIRNADDTMAQLIKDAATTRGGQHG</sequence>
<dbReference type="PANTHER" id="PTHR21015:SF22">
    <property type="entry name" value="GLYCOSYLTRANSFERASE"/>
    <property type="match status" value="1"/>
</dbReference>
<keyword evidence="1 10" id="KW-1003">Cell membrane</keyword>
<reference evidence="13 14" key="1">
    <citation type="submission" date="2023-04" db="EMBL/GenBank/DDBJ databases">
        <title>Funneling lignin-derived compounds into biodiesel using alkali-halophilic Citricoccus sp. P2.</title>
        <authorList>
            <person name="Luo C.-B."/>
        </authorList>
    </citation>
    <scope>NUCLEOTIDE SEQUENCE [LARGE SCALE GENOMIC DNA]</scope>
    <source>
        <strain evidence="13 14">P2</strain>
    </source>
</reference>
<dbReference type="InterPro" id="IPR006009">
    <property type="entry name" value="GlcNAc_MurG"/>
</dbReference>
<dbReference type="PANTHER" id="PTHR21015">
    <property type="entry name" value="UDP-N-ACETYLGLUCOSAMINE--N-ACETYLMURAMYL-(PENTAPEPTIDE) PYROPHOSPHORYL-UNDECAPRENOL N-ACETYLGLUCOSAMINE TRANSFERASE 1"/>
    <property type="match status" value="1"/>
</dbReference>
<dbReference type="CDD" id="cd03785">
    <property type="entry name" value="GT28_MurG"/>
    <property type="match status" value="1"/>
</dbReference>
<feature type="domain" description="Glycosyl transferase family 28 C-terminal" evidence="12">
    <location>
        <begin position="192"/>
        <end position="350"/>
    </location>
</feature>
<keyword evidence="14" id="KW-1185">Reference proteome</keyword>
<comment type="subcellular location">
    <subcellularLocation>
        <location evidence="10">Cell membrane</location>
        <topology evidence="10">Peripheral membrane protein</topology>
        <orientation evidence="10">Cytoplasmic side</orientation>
    </subcellularLocation>
</comment>
<evidence type="ECO:0000256" key="7">
    <source>
        <dbReference type="ARBA" id="ARBA00023136"/>
    </source>
</evidence>
<evidence type="ECO:0000256" key="6">
    <source>
        <dbReference type="ARBA" id="ARBA00022984"/>
    </source>
</evidence>
<accession>A0ABY8H2Z3</accession>
<dbReference type="SUPFAM" id="SSF53756">
    <property type="entry name" value="UDP-Glycosyltransferase/glycogen phosphorylase"/>
    <property type="match status" value="1"/>
</dbReference>
<evidence type="ECO:0000313" key="13">
    <source>
        <dbReference type="EMBL" id="WFP15503.1"/>
    </source>
</evidence>
<feature type="binding site" evidence="10">
    <location>
        <position position="127"/>
    </location>
    <ligand>
        <name>UDP-N-acetyl-alpha-D-glucosamine</name>
        <dbReference type="ChEBI" id="CHEBI:57705"/>
    </ligand>
</feature>
<organism evidence="13 14">
    <name type="scientific">Citricoccus muralis</name>
    <dbReference type="NCBI Taxonomy" id="169134"/>
    <lineage>
        <taxon>Bacteria</taxon>
        <taxon>Bacillati</taxon>
        <taxon>Actinomycetota</taxon>
        <taxon>Actinomycetes</taxon>
        <taxon>Micrococcales</taxon>
        <taxon>Micrococcaceae</taxon>
        <taxon>Citricoccus</taxon>
    </lineage>
</organism>
<dbReference type="EC" id="2.4.1.227" evidence="10"/>
<comment type="similarity">
    <text evidence="10">Belongs to the glycosyltransferase 28 family. MurG subfamily.</text>
</comment>
<evidence type="ECO:0000313" key="14">
    <source>
        <dbReference type="Proteomes" id="UP001219037"/>
    </source>
</evidence>
<comment type="catalytic activity">
    <reaction evidence="10">
        <text>di-trans,octa-cis-undecaprenyl diphospho-N-acetyl-alpha-D-muramoyl-L-alanyl-D-glutamyl-meso-2,6-diaminopimeloyl-D-alanyl-D-alanine + UDP-N-acetyl-alpha-D-glucosamine = di-trans,octa-cis-undecaprenyl diphospho-[N-acetyl-alpha-D-glucosaminyl-(1-&gt;4)]-N-acetyl-alpha-D-muramoyl-L-alanyl-D-glutamyl-meso-2,6-diaminopimeloyl-D-alanyl-D-alanine + UDP + H(+)</text>
        <dbReference type="Rhea" id="RHEA:31227"/>
        <dbReference type="ChEBI" id="CHEBI:15378"/>
        <dbReference type="ChEBI" id="CHEBI:57705"/>
        <dbReference type="ChEBI" id="CHEBI:58223"/>
        <dbReference type="ChEBI" id="CHEBI:61387"/>
        <dbReference type="ChEBI" id="CHEBI:61388"/>
        <dbReference type="EC" id="2.4.1.227"/>
    </reaction>
</comment>
<keyword evidence="6 10" id="KW-0573">Peptidoglycan synthesis</keyword>
<dbReference type="Pfam" id="PF03033">
    <property type="entry name" value="Glyco_transf_28"/>
    <property type="match status" value="1"/>
</dbReference>
<keyword evidence="8 10" id="KW-0131">Cell cycle</keyword>
<comment type="function">
    <text evidence="10">Cell wall formation. Catalyzes the transfer of a GlcNAc subunit on undecaprenyl-pyrophosphoryl-MurNAc-pentapeptide (lipid intermediate I) to form undecaprenyl-pyrophosphoryl-MurNAc-(pentapeptide)GlcNAc (lipid intermediate II).</text>
</comment>
<keyword evidence="9 10" id="KW-0961">Cell wall biogenesis/degradation</keyword>